<name>A0A6A6IFA6_9PLEO</name>
<evidence type="ECO:0000256" key="1">
    <source>
        <dbReference type="ARBA" id="ARBA00008072"/>
    </source>
</evidence>
<dbReference type="RefSeq" id="XP_033684269.1">
    <property type="nucleotide sequence ID" value="XM_033823690.1"/>
</dbReference>
<dbReference type="Gene3D" id="3.40.50.720">
    <property type="entry name" value="NAD(P)-binding Rossmann-like Domain"/>
    <property type="match status" value="1"/>
</dbReference>
<feature type="domain" description="Enoyl reductase (ER)" evidence="4">
    <location>
        <begin position="10"/>
        <end position="347"/>
    </location>
</feature>
<dbReference type="InterPro" id="IPR011032">
    <property type="entry name" value="GroES-like_sf"/>
</dbReference>
<dbReference type="Pfam" id="PF08240">
    <property type="entry name" value="ADH_N"/>
    <property type="match status" value="1"/>
</dbReference>
<dbReference type="Proteomes" id="UP000800094">
    <property type="component" value="Unassembled WGS sequence"/>
</dbReference>
<dbReference type="InterPro" id="IPR013154">
    <property type="entry name" value="ADH-like_N"/>
</dbReference>
<proteinExistence type="inferred from homology"/>
<dbReference type="CDD" id="cd08249">
    <property type="entry name" value="enoyl_reductase_like"/>
    <property type="match status" value="1"/>
</dbReference>
<dbReference type="InterPro" id="IPR020843">
    <property type="entry name" value="ER"/>
</dbReference>
<dbReference type="InterPro" id="IPR047122">
    <property type="entry name" value="Trans-enoyl_RdTase-like"/>
</dbReference>
<sequence>MKAIIVEKQGAPAKVSSDQEMPEPGEDQILVKSIYTAVNPVDAFMADWGILVEEWPFVPGSDAAGVVVKAGKDAVSPLGALFKEGDEVFGCTRLGIKGYSPWQEYFLMDVAVTIPKPGNITLAQASTIGVGVLTAFFGVFDGLRIPLVDAESLPPAKDEWVLVFGGASAVGKFAVQTLKACGYKVATTCSAKSFDLLKSLGADATVDYKKSEADIIGEVKSVTGGKLDLAFDAVSVNNGLASAIFKSLAPTSPATARLYTTTNDWEPLPDASLGFTSNPILLGPIGRPGAVEPNKRLNEFIPIAYKLLESGKLKAGEYSVEGEGVEGILKAWDVQKSGKMGSTKVVVKVADV</sequence>
<comment type="subunit">
    <text evidence="2">Monomer.</text>
</comment>
<organism evidence="5 6">
    <name type="scientific">Trematosphaeria pertusa</name>
    <dbReference type="NCBI Taxonomy" id="390896"/>
    <lineage>
        <taxon>Eukaryota</taxon>
        <taxon>Fungi</taxon>
        <taxon>Dikarya</taxon>
        <taxon>Ascomycota</taxon>
        <taxon>Pezizomycotina</taxon>
        <taxon>Dothideomycetes</taxon>
        <taxon>Pleosporomycetidae</taxon>
        <taxon>Pleosporales</taxon>
        <taxon>Massarineae</taxon>
        <taxon>Trematosphaeriaceae</taxon>
        <taxon>Trematosphaeria</taxon>
    </lineage>
</organism>
<evidence type="ECO:0000313" key="6">
    <source>
        <dbReference type="Proteomes" id="UP000800094"/>
    </source>
</evidence>
<accession>A0A6A6IFA6</accession>
<keyword evidence="6" id="KW-1185">Reference proteome</keyword>
<dbReference type="EMBL" id="ML987195">
    <property type="protein sequence ID" value="KAF2249265.1"/>
    <property type="molecule type" value="Genomic_DNA"/>
</dbReference>
<dbReference type="InterPro" id="IPR036291">
    <property type="entry name" value="NAD(P)-bd_dom_sf"/>
</dbReference>
<evidence type="ECO:0000256" key="2">
    <source>
        <dbReference type="ARBA" id="ARBA00011245"/>
    </source>
</evidence>
<dbReference type="Gene3D" id="3.90.180.10">
    <property type="entry name" value="Medium-chain alcohol dehydrogenases, catalytic domain"/>
    <property type="match status" value="1"/>
</dbReference>
<evidence type="ECO:0000259" key="4">
    <source>
        <dbReference type="SMART" id="SM00829"/>
    </source>
</evidence>
<comment type="similarity">
    <text evidence="1">Belongs to the zinc-containing alcohol dehydrogenase family.</text>
</comment>
<dbReference type="AlphaFoldDB" id="A0A6A6IFA6"/>
<dbReference type="PANTHER" id="PTHR45348">
    <property type="entry name" value="HYPOTHETICAL OXIDOREDUCTASE (EUROFUNG)"/>
    <property type="match status" value="1"/>
</dbReference>
<dbReference type="GeneID" id="54577020"/>
<evidence type="ECO:0000256" key="3">
    <source>
        <dbReference type="ARBA" id="ARBA00023002"/>
    </source>
</evidence>
<dbReference type="GO" id="GO:0016651">
    <property type="term" value="F:oxidoreductase activity, acting on NAD(P)H"/>
    <property type="evidence" value="ECO:0007669"/>
    <property type="project" value="InterPro"/>
</dbReference>
<dbReference type="SUPFAM" id="SSF51735">
    <property type="entry name" value="NAD(P)-binding Rossmann-fold domains"/>
    <property type="match status" value="1"/>
</dbReference>
<gene>
    <name evidence="5" type="ORF">BU26DRAFT_426720</name>
</gene>
<keyword evidence="3" id="KW-0560">Oxidoreductase</keyword>
<dbReference type="SUPFAM" id="SSF50129">
    <property type="entry name" value="GroES-like"/>
    <property type="match status" value="1"/>
</dbReference>
<evidence type="ECO:0000313" key="5">
    <source>
        <dbReference type="EMBL" id="KAF2249265.1"/>
    </source>
</evidence>
<protein>
    <submittedName>
        <fullName evidence="5">GroES-like protein</fullName>
    </submittedName>
</protein>
<dbReference type="InterPro" id="IPR013149">
    <property type="entry name" value="ADH-like_C"/>
</dbReference>
<reference evidence="5" key="1">
    <citation type="journal article" date="2020" name="Stud. Mycol.">
        <title>101 Dothideomycetes genomes: a test case for predicting lifestyles and emergence of pathogens.</title>
        <authorList>
            <person name="Haridas S."/>
            <person name="Albert R."/>
            <person name="Binder M."/>
            <person name="Bloem J."/>
            <person name="Labutti K."/>
            <person name="Salamov A."/>
            <person name="Andreopoulos B."/>
            <person name="Baker S."/>
            <person name="Barry K."/>
            <person name="Bills G."/>
            <person name="Bluhm B."/>
            <person name="Cannon C."/>
            <person name="Castanera R."/>
            <person name="Culley D."/>
            <person name="Daum C."/>
            <person name="Ezra D."/>
            <person name="Gonzalez J."/>
            <person name="Henrissat B."/>
            <person name="Kuo A."/>
            <person name="Liang C."/>
            <person name="Lipzen A."/>
            <person name="Lutzoni F."/>
            <person name="Magnuson J."/>
            <person name="Mondo S."/>
            <person name="Nolan M."/>
            <person name="Ohm R."/>
            <person name="Pangilinan J."/>
            <person name="Park H.-J."/>
            <person name="Ramirez L."/>
            <person name="Alfaro M."/>
            <person name="Sun H."/>
            <person name="Tritt A."/>
            <person name="Yoshinaga Y."/>
            <person name="Zwiers L.-H."/>
            <person name="Turgeon B."/>
            <person name="Goodwin S."/>
            <person name="Spatafora J."/>
            <person name="Crous P."/>
            <person name="Grigoriev I."/>
        </authorList>
    </citation>
    <scope>NUCLEOTIDE SEQUENCE</scope>
    <source>
        <strain evidence="5">CBS 122368</strain>
    </source>
</reference>
<dbReference type="Pfam" id="PF00107">
    <property type="entry name" value="ADH_zinc_N"/>
    <property type="match status" value="1"/>
</dbReference>
<dbReference type="PANTHER" id="PTHR45348:SF2">
    <property type="entry name" value="ZINC-TYPE ALCOHOL DEHYDROGENASE-LIKE PROTEIN C2E1P3.01"/>
    <property type="match status" value="1"/>
</dbReference>
<dbReference type="SMART" id="SM00829">
    <property type="entry name" value="PKS_ER"/>
    <property type="match status" value="1"/>
</dbReference>
<dbReference type="OrthoDB" id="48317at2759"/>